<keyword evidence="1" id="KW-1133">Transmembrane helix</keyword>
<protein>
    <recommendedName>
        <fullName evidence="4">DUF1365-domain-containing protein</fullName>
    </recommendedName>
</protein>
<dbReference type="EMBL" id="ML119668">
    <property type="protein sequence ID" value="RPA82822.1"/>
    <property type="molecule type" value="Genomic_DNA"/>
</dbReference>
<reference evidence="2 3" key="1">
    <citation type="journal article" date="2018" name="Nat. Ecol. Evol.">
        <title>Pezizomycetes genomes reveal the molecular basis of ectomycorrhizal truffle lifestyle.</title>
        <authorList>
            <person name="Murat C."/>
            <person name="Payen T."/>
            <person name="Noel B."/>
            <person name="Kuo A."/>
            <person name="Morin E."/>
            <person name="Chen J."/>
            <person name="Kohler A."/>
            <person name="Krizsan K."/>
            <person name="Balestrini R."/>
            <person name="Da Silva C."/>
            <person name="Montanini B."/>
            <person name="Hainaut M."/>
            <person name="Levati E."/>
            <person name="Barry K.W."/>
            <person name="Belfiori B."/>
            <person name="Cichocki N."/>
            <person name="Clum A."/>
            <person name="Dockter R.B."/>
            <person name="Fauchery L."/>
            <person name="Guy J."/>
            <person name="Iotti M."/>
            <person name="Le Tacon F."/>
            <person name="Lindquist E.A."/>
            <person name="Lipzen A."/>
            <person name="Malagnac F."/>
            <person name="Mello A."/>
            <person name="Molinier V."/>
            <person name="Miyauchi S."/>
            <person name="Poulain J."/>
            <person name="Riccioni C."/>
            <person name="Rubini A."/>
            <person name="Sitrit Y."/>
            <person name="Splivallo R."/>
            <person name="Traeger S."/>
            <person name="Wang M."/>
            <person name="Zifcakova L."/>
            <person name="Wipf D."/>
            <person name="Zambonelli A."/>
            <person name="Paolocci F."/>
            <person name="Nowrousian M."/>
            <person name="Ottonello S."/>
            <person name="Baldrian P."/>
            <person name="Spatafora J.W."/>
            <person name="Henrissat B."/>
            <person name="Nagy L.G."/>
            <person name="Aury J.M."/>
            <person name="Wincker P."/>
            <person name="Grigoriev I.V."/>
            <person name="Bonfante P."/>
            <person name="Martin F.M."/>
        </authorList>
    </citation>
    <scope>NUCLEOTIDE SEQUENCE [LARGE SCALE GENOMIC DNA]</scope>
    <source>
        <strain evidence="2 3">RN42</strain>
    </source>
</reference>
<dbReference type="Proteomes" id="UP000275078">
    <property type="component" value="Unassembled WGS sequence"/>
</dbReference>
<keyword evidence="3" id="KW-1185">Reference proteome</keyword>
<keyword evidence="1" id="KW-0472">Membrane</keyword>
<dbReference type="Pfam" id="PF07103">
    <property type="entry name" value="DUF1365"/>
    <property type="match status" value="1"/>
</dbReference>
<accession>A0A3N4I9S6</accession>
<feature type="transmembrane region" description="Helical" evidence="1">
    <location>
        <begin position="76"/>
        <end position="96"/>
    </location>
</feature>
<dbReference type="InterPro" id="IPR010775">
    <property type="entry name" value="DUF1365"/>
</dbReference>
<evidence type="ECO:0000256" key="1">
    <source>
        <dbReference type="SAM" id="Phobius"/>
    </source>
</evidence>
<gene>
    <name evidence="2" type="ORF">BJ508DRAFT_324989</name>
</gene>
<dbReference type="PANTHER" id="PTHR33973:SF4">
    <property type="entry name" value="OS07G0153300 PROTEIN"/>
    <property type="match status" value="1"/>
</dbReference>
<dbReference type="OrthoDB" id="3340520at2759"/>
<evidence type="ECO:0000313" key="3">
    <source>
        <dbReference type="Proteomes" id="UP000275078"/>
    </source>
</evidence>
<proteinExistence type="predicted"/>
<evidence type="ECO:0000313" key="2">
    <source>
        <dbReference type="EMBL" id="RPA82822.1"/>
    </source>
</evidence>
<keyword evidence="1" id="KW-0812">Transmembrane</keyword>
<organism evidence="2 3">
    <name type="scientific">Ascobolus immersus RN42</name>
    <dbReference type="NCBI Taxonomy" id="1160509"/>
    <lineage>
        <taxon>Eukaryota</taxon>
        <taxon>Fungi</taxon>
        <taxon>Dikarya</taxon>
        <taxon>Ascomycota</taxon>
        <taxon>Pezizomycotina</taxon>
        <taxon>Pezizomycetes</taxon>
        <taxon>Pezizales</taxon>
        <taxon>Ascobolaceae</taxon>
        <taxon>Ascobolus</taxon>
    </lineage>
</organism>
<dbReference type="AlphaFoldDB" id="A0A3N4I9S6"/>
<sequence length="653" mass="73527">MSPTFDTNSFRGLFSSRTLLLCNAAVVSLLVGRLSKSRTKRTVCTVFACAFLAQLWDQGRAYGGFWMKLGGFAGLWGSYKILTLLAILCLANSSGLDSLHPGKFRPLFFFGATTHARFGPVKHSFRYPLLYFGFPLDFTGKVGSLFEVKEMPTEGKEAEQPKQMLHRGFTFFSVDPTKYLDPKLPFNKKLEPILAGEGYDLKDYPHGYLVTGPQFLGYSFNPINYYYLYNAKQELKMIVFEIQNTFGEKHIYLMHADDHNNPKTRKGYTFCGRLRKCFHISPFNHRSGNYEIQVKDPLNEDPAFSRLDTNMTVIDAQGAKSMVARLFSTYGSVDPVSSSWMNGMRIATIWGWRAFMTVPQTMFEAWKIYRKSAKVHTRPEVLHGSGMRKGTHLEVETQELWLEYLQAKVSAFPRPLSVTVHLPQWRPKAPVKAVTFESSSFGLSEKKEGSTINIRVANSRFFRRFFSLQDPLQALYTDIAVKAPENQTAEIDDIRLLAEVFGGAISDMPSTVPRRGWRWRTISRLRHRTASRDVSAVNCSGNEGIARPSVHAVGFASAFDEFFLAGHRMSRRYIRSSFEAALVDTVGEGDSDWFDLLNKILGISLLSTSIITGVTLAAKYNVAQGTGYLALSNLPALLAVNSYGIFRLIKASF</sequence>
<feature type="transmembrane region" description="Helical" evidence="1">
    <location>
        <begin position="12"/>
        <end position="32"/>
    </location>
</feature>
<dbReference type="PANTHER" id="PTHR33973">
    <property type="entry name" value="OS07G0153300 PROTEIN"/>
    <property type="match status" value="1"/>
</dbReference>
<evidence type="ECO:0008006" key="4">
    <source>
        <dbReference type="Google" id="ProtNLM"/>
    </source>
</evidence>
<name>A0A3N4I9S6_ASCIM</name>